<dbReference type="PANTHER" id="PTHR16166:SF130">
    <property type="entry name" value="PROTEIN SORTING-ASSOCIATED PROTEIN, PUTATIVE (DUF1162)-RELATED"/>
    <property type="match status" value="1"/>
</dbReference>
<feature type="domain" description="Vacuolar protein sorting-associated protein 13 VPS13 adaptor binding" evidence="1">
    <location>
        <begin position="2110"/>
        <end position="2523"/>
    </location>
</feature>
<comment type="caution">
    <text evidence="2">The sequence shown here is derived from an EMBL/GenBank/DDBJ whole genome shotgun (WGS) entry which is preliminary data.</text>
</comment>
<dbReference type="Pfam" id="PF25036">
    <property type="entry name" value="VPS13_VAB"/>
    <property type="match status" value="1"/>
</dbReference>
<dbReference type="GO" id="GO:0045053">
    <property type="term" value="P:protein retention in Golgi apparatus"/>
    <property type="evidence" value="ECO:0007669"/>
    <property type="project" value="TreeGrafter"/>
</dbReference>
<dbReference type="GO" id="GO:0006623">
    <property type="term" value="P:protein targeting to vacuole"/>
    <property type="evidence" value="ECO:0007669"/>
    <property type="project" value="TreeGrafter"/>
</dbReference>
<dbReference type="OMA" id="TLVCHFQ"/>
<dbReference type="InterPro" id="IPR026847">
    <property type="entry name" value="VPS13"/>
</dbReference>
<proteinExistence type="predicted"/>
<accession>A0A164U996</accession>
<gene>
    <name evidence="2" type="ORF">DCAR_025673</name>
</gene>
<dbReference type="PANTHER" id="PTHR16166">
    <property type="entry name" value="VACUOLAR PROTEIN SORTING-ASSOCIATED PROTEIN VPS13"/>
    <property type="match status" value="1"/>
</dbReference>
<dbReference type="STRING" id="79200.A0A164U996"/>
<dbReference type="EMBL" id="LNRQ01000007">
    <property type="protein sequence ID" value="KZM88598.1"/>
    <property type="molecule type" value="Genomic_DNA"/>
</dbReference>
<dbReference type="InterPro" id="IPR009543">
    <property type="entry name" value="VPS13_VAB"/>
</dbReference>
<organism evidence="2">
    <name type="scientific">Daucus carota subsp. sativus</name>
    <name type="common">Carrot</name>
    <dbReference type="NCBI Taxonomy" id="79200"/>
    <lineage>
        <taxon>Eukaryota</taxon>
        <taxon>Viridiplantae</taxon>
        <taxon>Streptophyta</taxon>
        <taxon>Embryophyta</taxon>
        <taxon>Tracheophyta</taxon>
        <taxon>Spermatophyta</taxon>
        <taxon>Magnoliopsida</taxon>
        <taxon>eudicotyledons</taxon>
        <taxon>Gunneridae</taxon>
        <taxon>Pentapetalae</taxon>
        <taxon>asterids</taxon>
        <taxon>campanulids</taxon>
        <taxon>Apiales</taxon>
        <taxon>Apiaceae</taxon>
        <taxon>Apioideae</taxon>
        <taxon>Scandiceae</taxon>
        <taxon>Daucinae</taxon>
        <taxon>Daucus</taxon>
        <taxon>Daucus sect. Daucus</taxon>
    </lineage>
</organism>
<evidence type="ECO:0000259" key="1">
    <source>
        <dbReference type="Pfam" id="PF25036"/>
    </source>
</evidence>
<name>A0A164U996_DAUCS</name>
<protein>
    <recommendedName>
        <fullName evidence="1">Vacuolar protein sorting-associated protein 13 VPS13 adaptor binding domain-containing protein</fullName>
    </recommendedName>
</protein>
<dbReference type="Gramene" id="KZM88598">
    <property type="protein sequence ID" value="KZM88598"/>
    <property type="gene ID" value="DCAR_025673"/>
</dbReference>
<sequence length="2803" mass="314186">MFFNDWLQRKLASVLRPWLRQETELELKLGFLRSHGIAKDICFDTAVLTQQLDDSSRFEFTDFRIDELKLGVSNWSFPAFRIDVNGLHVTLTLRDIRDDARVNEKQRTADRSADNRKKVLSEIDPEGIALNDAMESLSAIICSNSRRTSLLCTILGHGHLRIRHVHLSVQCLTSNNSYKCMLEMTDFDIKSGFIGHRCFLRAVISSLLFPSSENSFKLGVRGLTVGLKDKDSISNIFSSRYLQTFITLRDLHLVNFNLSNPELEFTVSPAQIFIIAAMSKLSTTDSKCPRNGKQLWSIAASRYNSLLPARKWSFQKLVDVVCLWLRYVHAYEHLLSSVGYPVDKMMRRSVIMMSRDKQFSILVKQKWNEISAIEKDLPVEAAVLARRLVRCRVASSVNQFKDISVESLDNNSHTSFFWKILNLLVTVWSYICSTCYSIILLALPRSHYIDHLNDNGQSIASDNDYLQHCFIVNIGIISATIYPEKAVEHSVSRRKSDIGISRRKSDIGISNSNLLSFCFTLDTFYFLYKENIFDQFLSFSCGNLEATSSHVMTDSLDNYDSYLKGLKKKSNDPLLALWGQPAQVFDNSEANSFAFVGGQVEEMWSTWRTSCAELKDGTVLSPEHPFILCEIKNFLTDQGFSDKCSGFKKCCLVIGELNLILEYASIVSIVLILKQIQSALYPSDCSLAANVPPDTPVTCEDPLRRSWDNKYNTCASEMEFELYKLLPHQHIQAAVFIAGPQIKISLNKEEFLVNEAHGKNMHDDIRLVFNIRNVELGVKPTLVSDLESSFWGQDEPPSCPKLKEPELAYSSLPAEETCKCQTRGTLDAHLKVNGLIAHIDTKNQQDQVIVLNPTTIRLSSVRKELHSFGATIVAFSAGLHCITTELAVLIFMDEFSILVKVVDGLTSIFTSTITMFDSNGYMNPDDSGRDEIVQGDSGNTGTLVSGVNWENMIESSTGFVINCTYEIKAIDIVLHKSRDSNYKDHTSDTLGNKKLTMHEVLDCGVSFSIKESRIRISYVARDADILAGFSVLRAGIFNFVSDVAGNYDQFYESNLLLQSMKCEKELSLSGCTFALWLRCLVGDFAFEHVQSSNDAFDCDGEILNLVEGSPLAIDNEESLTLSPNISQKFNSTGQNIGATSSHRMLINISLSEIYFAGSMEKDLLFGEHNLNKLKLSLSLGANGRRISCHTQGGSIFLEAEAVAMFFQCLTSYEQGLRQVFPAAPVPKENLRAGTVKDVVVHNNHHSQGLETTHQTVNQEKVDKLVISLSEISLVLVARDESGILQEILFELDAHLDVKMAERRIFLLRLSRFSIISRILHESIEQQSSEIQISQPSYEMSNHPSSIAEDPTIPISGGPTTAFQQMRGNHSALDEAGSSGHSIAPVESYIDTTRPKVFGLSPQNCILKHTSAYLTLEKFMPRDIYSQQYWFGGGSISGIEITISLQEIQIILSTLETMSGFLSKKATNNVEQKYLIKNQEPERKFEDVVPDGTVVALQDVHHHTYITIQGGQNNYNVVGSIHYSFVEDRALFRVKYHYQRKWGSQVLWISLTSLYAESDSGEPLRLNCRAGSSFVDISSSSDSAWALWKVNPFDAVNYYGDTEVDSYCPLATNMFHLINRKNDCGIAFVDDSFECVSKPGNPFKLKVFQDHALARDIYMLDTHPVEALETGIKEGSESTGNQTCICIEIDKCIVTIVHEISTTKEKIPLLQLSIVCQELLMQILQIKARIMSRLNVVFYYFDGQRNLWSELLYPAELSIFYRCRFQIAGTETVVPSVPVHFYAKIKQLDISMTELSLDILLFVIGELNLAGPFAVKSSVILANCCKVENQSGLTLLCHFHQNQYASIARNQSSMVFLRHLASVSQTSDASIITVQLTDQGSFMTSPVHISLSEAKTFAWRTRIVSSQGSKTYPGPFIVAEVSQRGDELSLAVSPLLRIHNETDFSMELRFQRPEHKESESASIILKAGDAIDDTLAAFGAINLSGGTKKALVSLSVGNYLFSFRPEIAKDLSSLSKLHSVEWSNDLKGGKAVYLSGLFDKLGYKVRKALSAESVKCSFSIAHCSVNFEEGHMGDVDFLIQSIGRDIPVIQPDSTGYTSGNKNSHVALQEQKEIFILPTIQISNLLQSEVEVFLSDKDSQNIISCDKIGKFAIVPCGSTSNLYANPATIYFTFTLTAYKSSCKPVNCADWVKKLQKQKSDVNNLDVELDFGSGKYFALLRLGFKDNGILEAAIFTPYTLKNDTEFHLFCCGPNSKPLPRYEAGNLNSEIPPELGALLPAKSTSSWFIKCNKVCLFLLDGNDSHTVLDLDALSGLTEIDLEVEGSGCRFVTKLGVALKPSVGNVIVPSRTVSINPRYIVSNESEEIIIVQQCYLEDEMQGVITVNGKQRTAVHLRNVTGSKKEIGVFDKFLRHHKSARDDTLLYVQFKPKGAGFDWSGPVCVTSLGRFFLKFKRIKDYPAQDIKNNATTLDHEYSSVHVMEEDSTLVLHFYRPPNTSLPYRIENCLEDAPITYYQKGTSEPEVIRAGGTVNYVWDDSNLPHKLVVQITEVQLLREINLDKLRAWKPFYRAGKQRGLGLQLPLHRNPGHKRSSFGQLNGIEIITSGFEVYADGPTRVLRICEFPDSHKANRSLYSGAKMQLRVFNAAISILEPSKKERDTDELPTYTPIIVIRLGNMDMDSLLTNHRKCNSIRVQSLSVDEKWIGAPFASMIRRHHSQYSDADSSMLHIVFNLLSTSSEVKHVEYSSIVLQPFDLNLDEETLMRIVPFLRTSLSDPHTKSQQYYFDHFEIHPIKGSSIPVIAQPKRL</sequence>
<reference evidence="2" key="1">
    <citation type="journal article" date="2016" name="Nat. Genet.">
        <title>A high-quality carrot genome assembly provides new insights into carotenoid accumulation and asterid genome evolution.</title>
        <authorList>
            <person name="Iorizzo M."/>
            <person name="Ellison S."/>
            <person name="Senalik D."/>
            <person name="Zeng P."/>
            <person name="Satapoomin P."/>
            <person name="Huang J."/>
            <person name="Bowman M."/>
            <person name="Iovene M."/>
            <person name="Sanseverino W."/>
            <person name="Cavagnaro P."/>
            <person name="Yildiz M."/>
            <person name="Macko-Podgorni A."/>
            <person name="Moranska E."/>
            <person name="Grzebelus E."/>
            <person name="Grzebelus D."/>
            <person name="Ashrafi H."/>
            <person name="Zheng Z."/>
            <person name="Cheng S."/>
            <person name="Spooner D."/>
            <person name="Van Deynze A."/>
            <person name="Simon P."/>
        </authorList>
    </citation>
    <scope>NUCLEOTIDE SEQUENCE [LARGE SCALE GENOMIC DNA]</scope>
    <source>
        <tissue evidence="2">Leaf</tissue>
    </source>
</reference>
<evidence type="ECO:0000313" key="2">
    <source>
        <dbReference type="EMBL" id="KZM88598.1"/>
    </source>
</evidence>